<comment type="caution">
    <text evidence="3">The sequence shown here is derived from an EMBL/GenBank/DDBJ whole genome shotgun (WGS) entry which is preliminary data.</text>
</comment>
<keyword evidence="4" id="KW-1185">Reference proteome</keyword>
<comment type="similarity">
    <text evidence="1">Belongs to the UPF0065 (bug) family.</text>
</comment>
<feature type="chain" id="PRO_5027103832" evidence="2">
    <location>
        <begin position="18"/>
        <end position="333"/>
    </location>
</feature>
<reference evidence="3 4" key="1">
    <citation type="submission" date="2019-12" db="EMBL/GenBank/DDBJ databases">
        <authorList>
            <person name="Huq M.A."/>
        </authorList>
    </citation>
    <scope>NUCLEOTIDE SEQUENCE [LARGE SCALE GENOMIC DNA]</scope>
    <source>
        <strain evidence="3 4">MAH-25</strain>
    </source>
</reference>
<name>A0A6N8IT05_9BURK</name>
<dbReference type="Proteomes" id="UP000469385">
    <property type="component" value="Unassembled WGS sequence"/>
</dbReference>
<dbReference type="AlphaFoldDB" id="A0A6N8IT05"/>
<dbReference type="Gene3D" id="3.40.190.10">
    <property type="entry name" value="Periplasmic binding protein-like II"/>
    <property type="match status" value="1"/>
</dbReference>
<dbReference type="PANTHER" id="PTHR42928">
    <property type="entry name" value="TRICARBOXYLATE-BINDING PROTEIN"/>
    <property type="match status" value="1"/>
</dbReference>
<dbReference type="EMBL" id="WSEL01000003">
    <property type="protein sequence ID" value="MVQ29994.1"/>
    <property type="molecule type" value="Genomic_DNA"/>
</dbReference>
<evidence type="ECO:0000313" key="3">
    <source>
        <dbReference type="EMBL" id="MVQ29994.1"/>
    </source>
</evidence>
<dbReference type="PANTHER" id="PTHR42928:SF5">
    <property type="entry name" value="BLR1237 PROTEIN"/>
    <property type="match status" value="1"/>
</dbReference>
<dbReference type="SUPFAM" id="SSF53850">
    <property type="entry name" value="Periplasmic binding protein-like II"/>
    <property type="match status" value="1"/>
</dbReference>
<evidence type="ECO:0000256" key="2">
    <source>
        <dbReference type="SAM" id="SignalP"/>
    </source>
</evidence>
<evidence type="ECO:0000256" key="1">
    <source>
        <dbReference type="ARBA" id="ARBA00006987"/>
    </source>
</evidence>
<dbReference type="InterPro" id="IPR042100">
    <property type="entry name" value="Bug_dom1"/>
</dbReference>
<sequence length="333" mass="35187">MPWIASQTFLGALRAMAIVTASFLASNASGQSWPQDKPIRIVVPYPPGGSTDTVTRLIATHLGPRINRAVVVENIPGGSGNIGTNRVVRSPPDGHTLVTAAIPLTTNPAFFKDIPFDVLRDLAPVTMVTTQPYVVVLNPSVPARTLLQLLALAKAQPGKLTFASHSAGGATHLAGEWLKLLAGVDILHVPYKGQAPALADLLAGHVSMMFDNVSTAIQYGPTGKVRPLASTGPRRSPLLFNGTLPTISEVKGLESFQMMTWLGYMAPAGTPDAVIEAISAEINAVVALPDVTRRLNEMGFDVAASSPQAFAEHVRAELANWSRIVKDAGLKAD</sequence>
<dbReference type="PIRSF" id="PIRSF017082">
    <property type="entry name" value="YflP"/>
    <property type="match status" value="1"/>
</dbReference>
<protein>
    <submittedName>
        <fullName evidence="3">Tripartite tricarboxylate transporter substrate binding protein</fullName>
    </submittedName>
</protein>
<dbReference type="InterPro" id="IPR005064">
    <property type="entry name" value="BUG"/>
</dbReference>
<gene>
    <name evidence="3" type="ORF">GON04_11075</name>
</gene>
<keyword evidence="2" id="KW-0732">Signal</keyword>
<accession>A0A6N8IT05</accession>
<dbReference type="Gene3D" id="3.40.190.150">
    <property type="entry name" value="Bordetella uptake gene, domain 1"/>
    <property type="match status" value="1"/>
</dbReference>
<dbReference type="RefSeq" id="WP_157397933.1">
    <property type="nucleotide sequence ID" value="NZ_WSEL01000003.1"/>
</dbReference>
<proteinExistence type="inferred from homology"/>
<dbReference type="Pfam" id="PF03401">
    <property type="entry name" value="TctC"/>
    <property type="match status" value="1"/>
</dbReference>
<evidence type="ECO:0000313" key="4">
    <source>
        <dbReference type="Proteomes" id="UP000469385"/>
    </source>
</evidence>
<feature type="signal peptide" evidence="2">
    <location>
        <begin position="1"/>
        <end position="17"/>
    </location>
</feature>
<dbReference type="CDD" id="cd13578">
    <property type="entry name" value="PBP2_Bug27"/>
    <property type="match status" value="1"/>
</dbReference>
<organism evidence="3 4">
    <name type="scientific">Ramlibacter pinisoli</name>
    <dbReference type="NCBI Taxonomy" id="2682844"/>
    <lineage>
        <taxon>Bacteria</taxon>
        <taxon>Pseudomonadati</taxon>
        <taxon>Pseudomonadota</taxon>
        <taxon>Betaproteobacteria</taxon>
        <taxon>Burkholderiales</taxon>
        <taxon>Comamonadaceae</taxon>
        <taxon>Ramlibacter</taxon>
    </lineage>
</organism>